<proteinExistence type="predicted"/>
<dbReference type="EC" id="2.7.13.3" evidence="2"/>
<dbReference type="PROSITE" id="PS50109">
    <property type="entry name" value="HIS_KIN"/>
    <property type="match status" value="1"/>
</dbReference>
<evidence type="ECO:0000256" key="1">
    <source>
        <dbReference type="ARBA" id="ARBA00000085"/>
    </source>
</evidence>
<keyword evidence="6" id="KW-0472">Membrane</keyword>
<dbReference type="InterPro" id="IPR004358">
    <property type="entry name" value="Sig_transdc_His_kin-like_C"/>
</dbReference>
<evidence type="ECO:0000256" key="6">
    <source>
        <dbReference type="SAM" id="Phobius"/>
    </source>
</evidence>
<dbReference type="InterPro" id="IPR003594">
    <property type="entry name" value="HATPase_dom"/>
</dbReference>
<evidence type="ECO:0000256" key="2">
    <source>
        <dbReference type="ARBA" id="ARBA00012438"/>
    </source>
</evidence>
<feature type="domain" description="Response regulatory" evidence="8">
    <location>
        <begin position="720"/>
        <end position="837"/>
    </location>
</feature>
<dbReference type="EMBL" id="QFWT01000010">
    <property type="protein sequence ID" value="PWI32204.1"/>
    <property type="molecule type" value="Genomic_DNA"/>
</dbReference>
<dbReference type="CDD" id="cd00156">
    <property type="entry name" value="REC"/>
    <property type="match status" value="1"/>
</dbReference>
<evidence type="ECO:0000256" key="3">
    <source>
        <dbReference type="ARBA" id="ARBA00022553"/>
    </source>
</evidence>
<dbReference type="GO" id="GO:0000155">
    <property type="term" value="F:phosphorelay sensor kinase activity"/>
    <property type="evidence" value="ECO:0007669"/>
    <property type="project" value="InterPro"/>
</dbReference>
<dbReference type="InterPro" id="IPR001789">
    <property type="entry name" value="Sig_transdc_resp-reg_receiver"/>
</dbReference>
<keyword evidence="10" id="KW-1185">Reference proteome</keyword>
<organism evidence="9 10">
    <name type="scientific">Vibrio albus</name>
    <dbReference type="NCBI Taxonomy" id="2200953"/>
    <lineage>
        <taxon>Bacteria</taxon>
        <taxon>Pseudomonadati</taxon>
        <taxon>Pseudomonadota</taxon>
        <taxon>Gammaproteobacteria</taxon>
        <taxon>Vibrionales</taxon>
        <taxon>Vibrionaceae</taxon>
        <taxon>Vibrio</taxon>
    </lineage>
</organism>
<dbReference type="InterPro" id="IPR036097">
    <property type="entry name" value="HisK_dim/P_sf"/>
</dbReference>
<dbReference type="Gene3D" id="1.10.287.130">
    <property type="match status" value="1"/>
</dbReference>
<dbReference type="Pfam" id="PF02518">
    <property type="entry name" value="HATPase_c"/>
    <property type="match status" value="1"/>
</dbReference>
<dbReference type="SUPFAM" id="SSF52172">
    <property type="entry name" value="CheY-like"/>
    <property type="match status" value="1"/>
</dbReference>
<dbReference type="PANTHER" id="PTHR43065:SF42">
    <property type="entry name" value="TWO-COMPONENT SENSOR PPRA"/>
    <property type="match status" value="1"/>
</dbReference>
<dbReference type="CDD" id="cd00082">
    <property type="entry name" value="HisKA"/>
    <property type="match status" value="1"/>
</dbReference>
<protein>
    <recommendedName>
        <fullName evidence="2">histidine kinase</fullName>
        <ecNumber evidence="2">2.7.13.3</ecNumber>
    </recommendedName>
</protein>
<keyword evidence="4" id="KW-0378">Hydrolase</keyword>
<dbReference type="InterPro" id="IPR003661">
    <property type="entry name" value="HisK_dim/P_dom"/>
</dbReference>
<dbReference type="SUPFAM" id="SSF47384">
    <property type="entry name" value="Homodimeric domain of signal transducing histidine kinase"/>
    <property type="match status" value="1"/>
</dbReference>
<dbReference type="PANTHER" id="PTHR43065">
    <property type="entry name" value="SENSOR HISTIDINE KINASE"/>
    <property type="match status" value="1"/>
</dbReference>
<dbReference type="Gene3D" id="3.30.450.20">
    <property type="entry name" value="PAS domain"/>
    <property type="match status" value="1"/>
</dbReference>
<dbReference type="Gene3D" id="3.40.50.2300">
    <property type="match status" value="1"/>
</dbReference>
<evidence type="ECO:0000256" key="4">
    <source>
        <dbReference type="ARBA" id="ARBA00022801"/>
    </source>
</evidence>
<dbReference type="SUPFAM" id="SSF55874">
    <property type="entry name" value="ATPase domain of HSP90 chaperone/DNA topoisomerase II/histidine kinase"/>
    <property type="match status" value="1"/>
</dbReference>
<keyword evidence="3 5" id="KW-0597">Phosphoprotein</keyword>
<evidence type="ECO:0000256" key="5">
    <source>
        <dbReference type="PROSITE-ProRule" id="PRU00169"/>
    </source>
</evidence>
<dbReference type="SMART" id="SM00387">
    <property type="entry name" value="HATPase_c"/>
    <property type="match status" value="1"/>
</dbReference>
<evidence type="ECO:0000259" key="8">
    <source>
        <dbReference type="PROSITE" id="PS50110"/>
    </source>
</evidence>
<dbReference type="RefSeq" id="WP_109320729.1">
    <property type="nucleotide sequence ID" value="NZ_QFWT01000010.1"/>
</dbReference>
<dbReference type="PROSITE" id="PS50110">
    <property type="entry name" value="RESPONSE_REGULATORY"/>
    <property type="match status" value="1"/>
</dbReference>
<feature type="transmembrane region" description="Helical" evidence="6">
    <location>
        <begin position="12"/>
        <end position="32"/>
    </location>
</feature>
<reference evidence="9 10" key="1">
    <citation type="submission" date="2018-05" db="EMBL/GenBank/DDBJ databases">
        <title>Vibrio limimaris sp. nov., isolated from marine sediment.</title>
        <authorList>
            <person name="Li C.-M."/>
        </authorList>
    </citation>
    <scope>NUCLEOTIDE SEQUENCE [LARGE SCALE GENOMIC DNA]</scope>
    <source>
        <strain evidence="9 10">E4404</strain>
    </source>
</reference>
<feature type="modified residue" description="4-aspartylphosphate" evidence="5">
    <location>
        <position position="771"/>
    </location>
</feature>
<accession>A0A2U3B655</accession>
<comment type="catalytic activity">
    <reaction evidence="1">
        <text>ATP + protein L-histidine = ADP + protein N-phospho-L-histidine.</text>
        <dbReference type="EC" id="2.7.13.3"/>
    </reaction>
</comment>
<dbReference type="Pfam" id="PF00072">
    <property type="entry name" value="Response_reg"/>
    <property type="match status" value="1"/>
</dbReference>
<dbReference type="AlphaFoldDB" id="A0A2U3B655"/>
<dbReference type="OrthoDB" id="9772100at2"/>
<dbReference type="Pfam" id="PF12860">
    <property type="entry name" value="PAS_7"/>
    <property type="match status" value="1"/>
</dbReference>
<dbReference type="InterPro" id="IPR005467">
    <property type="entry name" value="His_kinase_dom"/>
</dbReference>
<keyword evidence="6" id="KW-1133">Transmembrane helix</keyword>
<evidence type="ECO:0000313" key="9">
    <source>
        <dbReference type="EMBL" id="PWI32204.1"/>
    </source>
</evidence>
<sequence length="841" mass="95812">MLKKTIKNRELTAMIMAVIMSLALVMVAAIGLSQTNKVITRLESESLPDMRIALGLAEGVAQLAAFAPYVASSDQPSLLQQQKARFEKRFSHLFTIIDTISDKDFRDNLVKKLRQIEQSADQLSRVVADSLLRSEELLGRHYQLKFFLDTQKRIRPDLLISELNSMEFLSDPDKERARLIEKLLQQLKSGHYTDLEPLQDFLTFAQHNDQQIATNNKRKQFLLISMRIQSEQLSEYVNNFANQIEHKVYQQQVMVKSLNNQVFWGMVFVMILLIVTVITNYGRNMRVIQELTSVTDDMVRLSTGKQTEEKSLQVRDDEVGELLSAYLTFRTHTEQIESVRDDLEQQKLLLETIFNGMYDGLSVFSAKNCLLAWNKQYLTSLNLKEGDVYRGMPLEAVLKLISSHGEVYKDISGQPVNFSDWINIRHTQDKCVERHDESGGIIEFRSQPMPNGGFITLTQDLTYRRETELQLQQAKKMEVLGQLTGGVSHDFNNFLTSISGNLQLLEIQSELSERSQKYVTRALRATENGSHLIRKLLAFSRKQVLEPESVLVEELISETQDLLEYSVSDGVALIYDLSVHHYRIKIDKAQLQNALLNLILNANGSITGSGQIMLATELVEHQAKPWLEVSVSDTGKGIPKAIQDRVFEAFFTTKPVGEGSGLGLSSVHGYVQQSGGEIGIESEPNQGTRVWMRWPIENDDLLLVSEYEDESVSELFTNSILLLIEDDRQVASTMTDLLSRYCKRVVHFLSADNAWEWLKDYHGKVACVLSDIHLSRSISGIEFRNQANLYYPELPVFLYSGMVKELIEQQFNCVLDDNFIAKPMTKEDIRKVVRAGQENEK</sequence>
<evidence type="ECO:0000259" key="7">
    <source>
        <dbReference type="PROSITE" id="PS50109"/>
    </source>
</evidence>
<name>A0A2U3B655_9VIBR</name>
<keyword evidence="6" id="KW-0812">Transmembrane</keyword>
<gene>
    <name evidence="9" type="ORF">DI392_16125</name>
</gene>
<dbReference type="Pfam" id="PF00512">
    <property type="entry name" value="HisKA"/>
    <property type="match status" value="1"/>
</dbReference>
<dbReference type="GO" id="GO:0016787">
    <property type="term" value="F:hydrolase activity"/>
    <property type="evidence" value="ECO:0007669"/>
    <property type="project" value="UniProtKB-KW"/>
</dbReference>
<dbReference type="Gene3D" id="3.30.565.10">
    <property type="entry name" value="Histidine kinase-like ATPase, C-terminal domain"/>
    <property type="match status" value="1"/>
</dbReference>
<feature type="domain" description="Histidine kinase" evidence="7">
    <location>
        <begin position="486"/>
        <end position="698"/>
    </location>
</feature>
<dbReference type="InterPro" id="IPR036890">
    <property type="entry name" value="HATPase_C_sf"/>
</dbReference>
<feature type="transmembrane region" description="Helical" evidence="6">
    <location>
        <begin position="262"/>
        <end position="282"/>
    </location>
</feature>
<dbReference type="SMART" id="SM00388">
    <property type="entry name" value="HisKA"/>
    <property type="match status" value="1"/>
</dbReference>
<evidence type="ECO:0000313" key="10">
    <source>
        <dbReference type="Proteomes" id="UP000245362"/>
    </source>
</evidence>
<dbReference type="PRINTS" id="PR00344">
    <property type="entry name" value="BCTRLSENSOR"/>
</dbReference>
<dbReference type="InterPro" id="IPR011006">
    <property type="entry name" value="CheY-like_superfamily"/>
</dbReference>
<comment type="caution">
    <text evidence="9">The sequence shown here is derived from an EMBL/GenBank/DDBJ whole genome shotgun (WGS) entry which is preliminary data.</text>
</comment>
<dbReference type="Proteomes" id="UP000245362">
    <property type="component" value="Unassembled WGS sequence"/>
</dbReference>